<dbReference type="InterPro" id="IPR013783">
    <property type="entry name" value="Ig-like_fold"/>
</dbReference>
<evidence type="ECO:0000259" key="3">
    <source>
        <dbReference type="Pfam" id="PF17386"/>
    </source>
</evidence>
<accession>A0A7X1B3K7</accession>
<dbReference type="SUPFAM" id="SSF52317">
    <property type="entry name" value="Class I glutamine amidotransferase-like"/>
    <property type="match status" value="1"/>
</dbReference>
<dbReference type="Pfam" id="PF17385">
    <property type="entry name" value="LBP_M"/>
    <property type="match status" value="1"/>
</dbReference>
<keyword evidence="5" id="KW-1185">Reference proteome</keyword>
<sequence length="730" mass="82302">MDNTSLTTGGFTLPGEAGYETLTLELAKKWGADVIRDSDGTQLSSEITESDYDIYSTLCLVRADNEWAKANPTKLQQCCVMSEPVTADGETVTVDLLKGYFKEQLVINSDDDPKEWWQVFDRTSGEEVSTDCWSFDKEKGSVTIESAIKWHRYTVNFFCYRIWEEISMYNHVTNDWGDKEHLMPIDPIHPEARDQIREYLAKWLADHPNTKVVRLTSMFYNFWWFWGDPAKQRFIVNDWGSYEFSVSTEAIRQFEKQFGYRPKSEDFINAGLYNNSYKVPSKLYRDWMDFINQLVVSFGKECVDRIHEAGKLAFVFYNDHWIGIEPYNERFKDFGFDGIIDGIFNGFETRKVAECPAVNVRELRMHPYLFPTGVNGEPSFLPGGKPTEECKRYWTDIRRALLRKGCDRIGFGGYLHLVENHPDFVDYIEELGNEFRQLRGLHQAGAPEELPLKVAILSAWGNTRAWACCGHFNHGNYYNEAMESVSGLAAETVFISFDDILEKGIDPSIDVIINAGIVDDSWSGGEYWKNPSIVEALSAFIGEGGGFIGIGEPSSQRHGSQYFQLAHIMGVDREIGLTSAFNRPGFEVVSDHFITADTDASLDLGKTVDSIYLTDTSAKVLAAKGNSPTIAVNEFAKGRCVYLAGHTYEAKNLRVLLRALFWAAGKESLVEKGFSSNLYCECAYYPKSGKLVVINNSSEPQTTSISTASGAIEISLEPNASKIIDQPSPV</sequence>
<organism evidence="4 5">
    <name type="scientific">Pelagicoccus albus</name>
    <dbReference type="NCBI Taxonomy" id="415222"/>
    <lineage>
        <taxon>Bacteria</taxon>
        <taxon>Pseudomonadati</taxon>
        <taxon>Verrucomicrobiota</taxon>
        <taxon>Opitutia</taxon>
        <taxon>Puniceicoccales</taxon>
        <taxon>Pelagicoccaceae</taxon>
        <taxon>Pelagicoccus</taxon>
    </lineage>
</organism>
<gene>
    <name evidence="4" type="primary">gnpA</name>
    <name evidence="4" type="ORF">H5P27_03045</name>
</gene>
<dbReference type="InterPro" id="IPR012711">
    <property type="entry name" value="Lacto-N-biose_phosphorylase"/>
</dbReference>
<dbReference type="Gene3D" id="3.20.20.80">
    <property type="entry name" value="Glycosidases"/>
    <property type="match status" value="1"/>
</dbReference>
<protein>
    <submittedName>
        <fullName evidence="4">1,3-beta-galactosyl-N-acetylhexosamine phosphorylase</fullName>
        <ecNumber evidence="4">2.4.1.211</ecNumber>
    </submittedName>
</protein>
<dbReference type="Gene3D" id="2.60.40.1180">
    <property type="entry name" value="Golgi alpha-mannosidase II"/>
    <property type="match status" value="1"/>
</dbReference>
<evidence type="ECO:0000313" key="4">
    <source>
        <dbReference type="EMBL" id="MBC2605011.1"/>
    </source>
</evidence>
<evidence type="ECO:0000259" key="1">
    <source>
        <dbReference type="Pfam" id="PF09508"/>
    </source>
</evidence>
<dbReference type="InterPro" id="IPR029062">
    <property type="entry name" value="Class_I_gatase-like"/>
</dbReference>
<proteinExistence type="predicted"/>
<dbReference type="RefSeq" id="WP_185658896.1">
    <property type="nucleotide sequence ID" value="NZ_CAWPOO010000005.1"/>
</dbReference>
<comment type="caution">
    <text evidence="4">The sequence shown here is derived from an EMBL/GenBank/DDBJ whole genome shotgun (WGS) entry which is preliminary data.</text>
</comment>
<dbReference type="InterPro" id="IPR035080">
    <property type="entry name" value="Lact_bio_phlase-like_N"/>
</dbReference>
<dbReference type="NCBIfam" id="TIGR02336">
    <property type="entry name" value="1,3-beta-galactosyl-N-acetylhexosamine phosphorylase"/>
    <property type="match status" value="1"/>
</dbReference>
<dbReference type="GO" id="GO:0050500">
    <property type="term" value="F:1,3-beta-galactosyl-N-acetylhexosamine phosphorylase activity"/>
    <property type="evidence" value="ECO:0007669"/>
    <property type="project" value="UniProtKB-EC"/>
</dbReference>
<dbReference type="EMBL" id="JACHVC010000005">
    <property type="protein sequence ID" value="MBC2605011.1"/>
    <property type="molecule type" value="Genomic_DNA"/>
</dbReference>
<dbReference type="Gene3D" id="2.60.40.10">
    <property type="entry name" value="Immunoglobulins"/>
    <property type="match status" value="1"/>
</dbReference>
<dbReference type="Gene3D" id="3.40.50.880">
    <property type="match status" value="1"/>
</dbReference>
<dbReference type="InterPro" id="IPR035356">
    <property type="entry name" value="LBP_C"/>
</dbReference>
<dbReference type="Pfam" id="PF09508">
    <property type="entry name" value="Lact_bio_phlase"/>
    <property type="match status" value="1"/>
</dbReference>
<feature type="domain" description="Lacto-N-biose phosphorylase C-terminal" evidence="3">
    <location>
        <begin position="674"/>
        <end position="724"/>
    </location>
</feature>
<feature type="domain" description="Lacto-N-biose phosphorylase central" evidence="2">
    <location>
        <begin position="453"/>
        <end position="667"/>
    </location>
</feature>
<dbReference type="AlphaFoldDB" id="A0A7X1B3K7"/>
<feature type="domain" description="Lacto-N-biose phosphorylase-like N-terminal TIM barrel" evidence="1">
    <location>
        <begin position="9"/>
        <end position="447"/>
    </location>
</feature>
<keyword evidence="4" id="KW-0808">Transferase</keyword>
<dbReference type="InterPro" id="IPR013780">
    <property type="entry name" value="Glyco_hydro_b"/>
</dbReference>
<dbReference type="Pfam" id="PF17386">
    <property type="entry name" value="LBP_C"/>
    <property type="match status" value="1"/>
</dbReference>
<evidence type="ECO:0000259" key="2">
    <source>
        <dbReference type="Pfam" id="PF17385"/>
    </source>
</evidence>
<keyword evidence="4" id="KW-0328">Glycosyltransferase</keyword>
<dbReference type="Proteomes" id="UP000526501">
    <property type="component" value="Unassembled WGS sequence"/>
</dbReference>
<dbReference type="InterPro" id="IPR035363">
    <property type="entry name" value="LBP_M"/>
</dbReference>
<dbReference type="GO" id="GO:0004645">
    <property type="term" value="F:1,4-alpha-oligoglucan phosphorylase activity"/>
    <property type="evidence" value="ECO:0007669"/>
    <property type="project" value="InterPro"/>
</dbReference>
<dbReference type="EC" id="2.4.1.211" evidence="4"/>
<reference evidence="4 5" key="1">
    <citation type="submission" date="2020-07" db="EMBL/GenBank/DDBJ databases">
        <authorList>
            <person name="Feng X."/>
        </authorList>
    </citation>
    <scope>NUCLEOTIDE SEQUENCE [LARGE SCALE GENOMIC DNA]</scope>
    <source>
        <strain evidence="4 5">JCM23202</strain>
    </source>
</reference>
<name>A0A7X1B3K7_9BACT</name>
<evidence type="ECO:0000313" key="5">
    <source>
        <dbReference type="Proteomes" id="UP000526501"/>
    </source>
</evidence>